<sequence>MESSSDAASDGVRSTPPKYGWCSRSPRTAAGPRSAPLVRTPAKNAMLPPELLPMTKERERSPCAATQGSAGAVSRSHRTAATASS</sequence>
<feature type="region of interest" description="Disordered" evidence="1">
    <location>
        <begin position="1"/>
        <end position="85"/>
    </location>
</feature>
<evidence type="ECO:0000313" key="2">
    <source>
        <dbReference type="EMBL" id="JAE13921.1"/>
    </source>
</evidence>
<evidence type="ECO:0000256" key="1">
    <source>
        <dbReference type="SAM" id="MobiDB-lite"/>
    </source>
</evidence>
<reference evidence="2" key="1">
    <citation type="submission" date="2014-09" db="EMBL/GenBank/DDBJ databases">
        <authorList>
            <person name="Magalhaes I.L.F."/>
            <person name="Oliveira U."/>
            <person name="Santos F.R."/>
            <person name="Vidigal T.H.D.A."/>
            <person name="Brescovit A.D."/>
            <person name="Santos A.J."/>
        </authorList>
    </citation>
    <scope>NUCLEOTIDE SEQUENCE</scope>
    <source>
        <tissue evidence="2">Shoot tissue taken approximately 20 cm above the soil surface</tissue>
    </source>
</reference>
<proteinExistence type="predicted"/>
<name>A0A0A9FUC6_ARUDO</name>
<accession>A0A0A9FUC6</accession>
<reference evidence="2" key="2">
    <citation type="journal article" date="2015" name="Data Brief">
        <title>Shoot transcriptome of the giant reed, Arundo donax.</title>
        <authorList>
            <person name="Barrero R.A."/>
            <person name="Guerrero F.D."/>
            <person name="Moolhuijzen P."/>
            <person name="Goolsby J.A."/>
            <person name="Tidwell J."/>
            <person name="Bellgard S.E."/>
            <person name="Bellgard M.I."/>
        </authorList>
    </citation>
    <scope>NUCLEOTIDE SEQUENCE</scope>
    <source>
        <tissue evidence="2">Shoot tissue taken approximately 20 cm above the soil surface</tissue>
    </source>
</reference>
<dbReference type="AlphaFoldDB" id="A0A0A9FUC6"/>
<organism evidence="2">
    <name type="scientific">Arundo donax</name>
    <name type="common">Giant reed</name>
    <name type="synonym">Donax arundinaceus</name>
    <dbReference type="NCBI Taxonomy" id="35708"/>
    <lineage>
        <taxon>Eukaryota</taxon>
        <taxon>Viridiplantae</taxon>
        <taxon>Streptophyta</taxon>
        <taxon>Embryophyta</taxon>
        <taxon>Tracheophyta</taxon>
        <taxon>Spermatophyta</taxon>
        <taxon>Magnoliopsida</taxon>
        <taxon>Liliopsida</taxon>
        <taxon>Poales</taxon>
        <taxon>Poaceae</taxon>
        <taxon>PACMAD clade</taxon>
        <taxon>Arundinoideae</taxon>
        <taxon>Arundineae</taxon>
        <taxon>Arundo</taxon>
    </lineage>
</organism>
<dbReference type="EMBL" id="GBRH01183975">
    <property type="protein sequence ID" value="JAE13921.1"/>
    <property type="molecule type" value="Transcribed_RNA"/>
</dbReference>
<protein>
    <submittedName>
        <fullName evidence="2">Uncharacterized protein</fullName>
    </submittedName>
</protein>